<proteinExistence type="predicted"/>
<reference evidence="6 7" key="1">
    <citation type="submission" date="2011-09" db="EMBL/GenBank/DDBJ databases">
        <authorList>
            <consortium name="US DOE Joint Genome Institute (JGI-PGF)"/>
            <person name="Lucas S."/>
            <person name="Han J."/>
            <person name="Lapidus A."/>
            <person name="Cheng J.-F."/>
            <person name="Goodwin L."/>
            <person name="Pitluck S."/>
            <person name="Peters L."/>
            <person name="Land M.L."/>
            <person name="Hauser L."/>
            <person name="Orellana R."/>
            <person name="Lovley D."/>
            <person name="Woyke T.J."/>
        </authorList>
    </citation>
    <scope>NUCLEOTIDE SEQUENCE [LARGE SCALE GENOMIC DNA]</scope>
    <source>
        <strain evidence="6 7">2ac9</strain>
    </source>
</reference>
<gene>
    <name evidence="6" type="ORF">DespoDRAFT_01943</name>
</gene>
<dbReference type="NCBIfam" id="TIGR00121">
    <property type="entry name" value="birA_ligase"/>
    <property type="match status" value="1"/>
</dbReference>
<keyword evidence="2" id="KW-0092">Biotin</keyword>
<dbReference type="EC" id="6.3.4.15" evidence="3"/>
<dbReference type="SUPFAM" id="SSF55681">
    <property type="entry name" value="Class II aaRS and biotin synthetases"/>
    <property type="match status" value="1"/>
</dbReference>
<dbReference type="AlphaFoldDB" id="I5B2Y6"/>
<evidence type="ECO:0000256" key="2">
    <source>
        <dbReference type="ARBA" id="ARBA00023267"/>
    </source>
</evidence>
<dbReference type="GO" id="GO:0004077">
    <property type="term" value="F:biotin--[biotin carboxyl-carrier protein] ligase activity"/>
    <property type="evidence" value="ECO:0007669"/>
    <property type="project" value="UniProtKB-EC"/>
</dbReference>
<name>I5B2Y6_9BACT</name>
<evidence type="ECO:0000313" key="6">
    <source>
        <dbReference type="EMBL" id="EIM63849.1"/>
    </source>
</evidence>
<keyword evidence="7" id="KW-1185">Reference proteome</keyword>
<feature type="domain" description="BPL/LPL catalytic" evidence="5">
    <location>
        <begin position="42"/>
        <end position="232"/>
    </location>
</feature>
<dbReference type="Gene3D" id="3.30.930.10">
    <property type="entry name" value="Bira Bifunctional Protein, Domain 2"/>
    <property type="match status" value="1"/>
</dbReference>
<keyword evidence="1 6" id="KW-0436">Ligase</keyword>
<dbReference type="Pfam" id="PF03099">
    <property type="entry name" value="BPL_LplA_LipB"/>
    <property type="match status" value="1"/>
</dbReference>
<dbReference type="InterPro" id="IPR003142">
    <property type="entry name" value="BPL_C"/>
</dbReference>
<organism evidence="6 7">
    <name type="scientific">Desulfobacter postgatei 2ac9</name>
    <dbReference type="NCBI Taxonomy" id="879212"/>
    <lineage>
        <taxon>Bacteria</taxon>
        <taxon>Pseudomonadati</taxon>
        <taxon>Thermodesulfobacteriota</taxon>
        <taxon>Desulfobacteria</taxon>
        <taxon>Desulfobacterales</taxon>
        <taxon>Desulfobacteraceae</taxon>
        <taxon>Desulfobacter</taxon>
    </lineage>
</organism>
<dbReference type="PANTHER" id="PTHR12835">
    <property type="entry name" value="BIOTIN PROTEIN LIGASE"/>
    <property type="match status" value="1"/>
</dbReference>
<evidence type="ECO:0000256" key="3">
    <source>
        <dbReference type="ARBA" id="ARBA00024227"/>
    </source>
</evidence>
<protein>
    <recommendedName>
        <fullName evidence="3">biotin--[biotin carboxyl-carrier protein] ligase</fullName>
        <ecNumber evidence="3">6.3.4.15</ecNumber>
    </recommendedName>
</protein>
<dbReference type="STRING" id="879212.DespoDRAFT_01943"/>
<comment type="catalytic activity">
    <reaction evidence="4">
        <text>biotin + L-lysyl-[protein] + ATP = N(6)-biotinyl-L-lysyl-[protein] + AMP + diphosphate + H(+)</text>
        <dbReference type="Rhea" id="RHEA:11756"/>
        <dbReference type="Rhea" id="RHEA-COMP:9752"/>
        <dbReference type="Rhea" id="RHEA-COMP:10505"/>
        <dbReference type="ChEBI" id="CHEBI:15378"/>
        <dbReference type="ChEBI" id="CHEBI:29969"/>
        <dbReference type="ChEBI" id="CHEBI:30616"/>
        <dbReference type="ChEBI" id="CHEBI:33019"/>
        <dbReference type="ChEBI" id="CHEBI:57586"/>
        <dbReference type="ChEBI" id="CHEBI:83144"/>
        <dbReference type="ChEBI" id="CHEBI:456215"/>
        <dbReference type="EC" id="6.3.4.15"/>
    </reaction>
</comment>
<dbReference type="PANTHER" id="PTHR12835:SF5">
    <property type="entry name" value="BIOTIN--PROTEIN LIGASE"/>
    <property type="match status" value="1"/>
</dbReference>
<dbReference type="Pfam" id="PF02237">
    <property type="entry name" value="BPL_C"/>
    <property type="match status" value="1"/>
</dbReference>
<dbReference type="eggNOG" id="COG0340">
    <property type="taxonomic scope" value="Bacteria"/>
</dbReference>
<dbReference type="EMBL" id="CM001488">
    <property type="protein sequence ID" value="EIM63849.1"/>
    <property type="molecule type" value="Genomic_DNA"/>
</dbReference>
<dbReference type="InterPro" id="IPR045864">
    <property type="entry name" value="aa-tRNA-synth_II/BPL/LPL"/>
</dbReference>
<dbReference type="HOGENOM" id="CLU_051096_1_0_7"/>
<sequence length="298" mass="33726">MTLPVLMMPPEQIAKRHRLWMKEIAVLGPWEQIDRQDFSPAVWYPSAESTRRAPRVLIWDQYSSSMNLAWELLNRREIHTWDSVIVTEQTAGRGQFRRNWVSPVGNLYASWVWPELSGSNISNSYQENLLPLVAAYIVVRGLELLGIDVQIKWPNDLLYKNRKIGGILIEQRDRKIIAGIGINMASAPSLQTAGTKIFMPATGLSAEGFDLSPLKVWSHLVDSGIHCFRMLINQIHASEFIHLVNSGLAWRGKHVHILKNEEEICSAIIIGVAENGGLLIKRNTQTEVIYSGRILTVE</sequence>
<dbReference type="InterPro" id="IPR004143">
    <property type="entry name" value="BPL_LPL_catalytic"/>
</dbReference>
<dbReference type="RefSeq" id="WP_004073203.1">
    <property type="nucleotide sequence ID" value="NZ_CM001488.1"/>
</dbReference>
<evidence type="ECO:0000313" key="7">
    <source>
        <dbReference type="Proteomes" id="UP000005778"/>
    </source>
</evidence>
<dbReference type="InterPro" id="IPR004408">
    <property type="entry name" value="Biotin_CoA_COase_ligase"/>
</dbReference>
<accession>I5B2Y6</accession>
<dbReference type="Proteomes" id="UP000005778">
    <property type="component" value="Chromosome"/>
</dbReference>
<evidence type="ECO:0000256" key="4">
    <source>
        <dbReference type="ARBA" id="ARBA00047846"/>
    </source>
</evidence>
<dbReference type="CDD" id="cd16442">
    <property type="entry name" value="BPL"/>
    <property type="match status" value="1"/>
</dbReference>
<dbReference type="GO" id="GO:0005737">
    <property type="term" value="C:cytoplasm"/>
    <property type="evidence" value="ECO:0007669"/>
    <property type="project" value="TreeGrafter"/>
</dbReference>
<reference evidence="6 7" key="2">
    <citation type="submission" date="2012-02" db="EMBL/GenBank/DDBJ databases">
        <title>Improved High-Quality Draft sequence of Desulfobacter postgatei 2ac9.</title>
        <authorList>
            <consortium name="US DOE Joint Genome Institute"/>
            <person name="Lucas S."/>
            <person name="Han J."/>
            <person name="Lapidus A."/>
            <person name="Cheng J.-F."/>
            <person name="Goodwin L."/>
            <person name="Pitluck S."/>
            <person name="Peters L."/>
            <person name="Ovchinnikova G."/>
            <person name="Held B."/>
            <person name="Detter J.C."/>
            <person name="Han C."/>
            <person name="Tapia R."/>
            <person name="Land M."/>
            <person name="Hauser L."/>
            <person name="Kyrpides N."/>
            <person name="Ivanova N."/>
            <person name="Pagani I."/>
            <person name="Orellana R."/>
            <person name="Lovley D."/>
            <person name="Woyke T."/>
        </authorList>
    </citation>
    <scope>NUCLEOTIDE SEQUENCE [LARGE SCALE GENOMIC DNA]</scope>
    <source>
        <strain evidence="6 7">2ac9</strain>
    </source>
</reference>
<dbReference type="PROSITE" id="PS51733">
    <property type="entry name" value="BPL_LPL_CATALYTIC"/>
    <property type="match status" value="1"/>
</dbReference>
<evidence type="ECO:0000256" key="1">
    <source>
        <dbReference type="ARBA" id="ARBA00022598"/>
    </source>
</evidence>
<evidence type="ECO:0000259" key="5">
    <source>
        <dbReference type="PROSITE" id="PS51733"/>
    </source>
</evidence>